<sequence>MMDNDLVLQVSLIGQPNEVLVNQLVGQIAK</sequence>
<name>A0A0T9UQS6_YERAE</name>
<dbReference type="EMBL" id="CQEM01000017">
    <property type="protein sequence ID" value="CNL62563.1"/>
    <property type="molecule type" value="Genomic_DNA"/>
</dbReference>
<protein>
    <submittedName>
        <fullName evidence="1">Uncharacterized protein</fullName>
    </submittedName>
</protein>
<reference evidence="2" key="1">
    <citation type="submission" date="2015-03" db="EMBL/GenBank/DDBJ databases">
        <authorList>
            <consortium name="Pathogen Informatics"/>
        </authorList>
    </citation>
    <scope>NUCLEOTIDE SEQUENCE [LARGE SCALE GENOMIC DNA]</scope>
    <source>
        <strain evidence="2">IP27925</strain>
    </source>
</reference>
<evidence type="ECO:0000313" key="1">
    <source>
        <dbReference type="EMBL" id="CNL62563.1"/>
    </source>
</evidence>
<gene>
    <name evidence="1" type="ORF">ERS008460_03374</name>
</gene>
<accession>A0A0T9UQS6</accession>
<dbReference type="AlphaFoldDB" id="A0A0T9UQS6"/>
<organism evidence="1 2">
    <name type="scientific">Yersinia aleksiciae</name>
    <dbReference type="NCBI Taxonomy" id="263819"/>
    <lineage>
        <taxon>Bacteria</taxon>
        <taxon>Pseudomonadati</taxon>
        <taxon>Pseudomonadota</taxon>
        <taxon>Gammaproteobacteria</taxon>
        <taxon>Enterobacterales</taxon>
        <taxon>Yersiniaceae</taxon>
        <taxon>Yersinia</taxon>
    </lineage>
</organism>
<proteinExistence type="predicted"/>
<dbReference type="Proteomes" id="UP000040088">
    <property type="component" value="Unassembled WGS sequence"/>
</dbReference>
<evidence type="ECO:0000313" key="2">
    <source>
        <dbReference type="Proteomes" id="UP000040088"/>
    </source>
</evidence>